<name>A0A5C5VBB3_9BACT</name>
<feature type="chain" id="PRO_5022853160" evidence="1">
    <location>
        <begin position="28"/>
        <end position="927"/>
    </location>
</feature>
<reference evidence="2 3" key="1">
    <citation type="submission" date="2019-02" db="EMBL/GenBank/DDBJ databases">
        <title>Deep-cultivation of Planctomycetes and their phenomic and genomic characterization uncovers novel biology.</title>
        <authorList>
            <person name="Wiegand S."/>
            <person name="Jogler M."/>
            <person name="Boedeker C."/>
            <person name="Pinto D."/>
            <person name="Vollmers J."/>
            <person name="Rivas-Marin E."/>
            <person name="Kohn T."/>
            <person name="Peeters S.H."/>
            <person name="Heuer A."/>
            <person name="Rast P."/>
            <person name="Oberbeckmann S."/>
            <person name="Bunk B."/>
            <person name="Jeske O."/>
            <person name="Meyerdierks A."/>
            <person name="Storesund J.E."/>
            <person name="Kallscheuer N."/>
            <person name="Luecker S."/>
            <person name="Lage O.M."/>
            <person name="Pohl T."/>
            <person name="Merkel B.J."/>
            <person name="Hornburger P."/>
            <person name="Mueller R.-W."/>
            <person name="Bruemmer F."/>
            <person name="Labrenz M."/>
            <person name="Spormann A.M."/>
            <person name="Op Den Camp H."/>
            <person name="Overmann J."/>
            <person name="Amann R."/>
            <person name="Jetten M.S.M."/>
            <person name="Mascher T."/>
            <person name="Medema M.H."/>
            <person name="Devos D.P."/>
            <person name="Kaster A.-K."/>
            <person name="Ovreas L."/>
            <person name="Rohde M."/>
            <person name="Galperin M.Y."/>
            <person name="Jogler C."/>
        </authorList>
    </citation>
    <scope>NUCLEOTIDE SEQUENCE [LARGE SCALE GENOMIC DNA]</scope>
    <source>
        <strain evidence="2 3">KOR34</strain>
    </source>
</reference>
<organism evidence="2 3">
    <name type="scientific">Posidoniimonas corsicana</name>
    <dbReference type="NCBI Taxonomy" id="1938618"/>
    <lineage>
        <taxon>Bacteria</taxon>
        <taxon>Pseudomonadati</taxon>
        <taxon>Planctomycetota</taxon>
        <taxon>Planctomycetia</taxon>
        <taxon>Pirellulales</taxon>
        <taxon>Lacipirellulaceae</taxon>
        <taxon>Posidoniimonas</taxon>
    </lineage>
</organism>
<gene>
    <name evidence="2" type="ORF">KOR34_01880</name>
</gene>
<evidence type="ECO:0000313" key="2">
    <source>
        <dbReference type="EMBL" id="TWT35300.1"/>
    </source>
</evidence>
<keyword evidence="3" id="KW-1185">Reference proteome</keyword>
<feature type="signal peptide" evidence="1">
    <location>
        <begin position="1"/>
        <end position="27"/>
    </location>
</feature>
<accession>A0A5C5VBB3</accession>
<dbReference type="OrthoDB" id="9761789at2"/>
<proteinExistence type="predicted"/>
<dbReference type="Proteomes" id="UP000316714">
    <property type="component" value="Unassembled WGS sequence"/>
</dbReference>
<sequence length="927" mass="102663" precursor="true">MSHFSRPSATVAFLVLTSIGFITAAIAVDAEEAPAAVAPALKFETPGFHLSLDPRSHNVVALSPKGAESGWEGKPFDFTPADQMSVRGENGFHHLGDMTLLTRVGDEGEWQAFDSSANRRPVEAVDRDGVLAAADLTPTFGDGFPLRVVRAWRVGDDGVLTMEVELINDGESPVTVGGLEFPAVFNNMIFDFTTKRPRSLDEAHAVCSFVDPYIGQDAGYLQVTRLTGTGKVLVVMPSAEHPTPLEAFRPVADRSWLGQTFEGISSWVVYSEAWAQTEWRGAIPWNEPTSVTLAPGKKVTHALRFALADDLRAVDQTLRDSGRPVALGVPGYIVPQGQDIQLFIDPAGRAIDSLTCEPEGALTIKQSETSENGWEPVSVRGEQWGRSRLTVTYRDGAKQTIHYYVTKPFAEAFGDLGDFLFDKQWFDDQSDPFNRSPSVITYDRGHDRQVTQATRVWFAGLSDEAGSGSWVAGTAKQLGLPNREECSKLARFVDETIWGGLQFDQGPRKYGVKKSMFFYEPKLLPDFDYIEGDWGSWTSWDKKHADDTGRAYNYPHVTAAHWTLYRLLRNHPGLVENAQHDWSWYLDKAFNTAKFLGGGFDVGVGWRNMGLMEGSVFKLVLDDLRFEGWDEQADELEALMRNRAEHWNSLKYPYGSEMAWDSTGQEEVYTWCRHFGFDEKAEVTLNAVLAYMPTVPHWGYNGNARRYWDFIYGGAPGQGIERQIHHYGSGLNSIPVLDAYRRSPDDFYLLRVGYGGSSGALSAIDQEGFAACAFHSNPARLEWDDYSGDNGPNFFGHATTVGSYLVKHPELGWLGFGGSVDTTDGVTLTPYDTFRQRVYLAPLGLYLTLDAGRFESVQYHSDSGDVTLTLAPADQATAKALLRIERPADLDGVGEYAPAGSYDQERAAWVAPLAAEPTVLTLRPSNR</sequence>
<protein>
    <submittedName>
        <fullName evidence="2">Uncharacterized protein</fullName>
    </submittedName>
</protein>
<evidence type="ECO:0000256" key="1">
    <source>
        <dbReference type="SAM" id="SignalP"/>
    </source>
</evidence>
<comment type="caution">
    <text evidence="2">The sequence shown here is derived from an EMBL/GenBank/DDBJ whole genome shotgun (WGS) entry which is preliminary data.</text>
</comment>
<dbReference type="Pfam" id="PF18951">
    <property type="entry name" value="DUF5695"/>
    <property type="match status" value="1"/>
</dbReference>
<dbReference type="EMBL" id="SIHJ01000001">
    <property type="protein sequence ID" value="TWT35300.1"/>
    <property type="molecule type" value="Genomic_DNA"/>
</dbReference>
<dbReference type="RefSeq" id="WP_146561362.1">
    <property type="nucleotide sequence ID" value="NZ_SIHJ01000001.1"/>
</dbReference>
<dbReference type="InterPro" id="IPR043750">
    <property type="entry name" value="DUF5695"/>
</dbReference>
<evidence type="ECO:0000313" key="3">
    <source>
        <dbReference type="Proteomes" id="UP000316714"/>
    </source>
</evidence>
<dbReference type="AlphaFoldDB" id="A0A5C5VBB3"/>
<keyword evidence="1" id="KW-0732">Signal</keyword>